<evidence type="ECO:0000313" key="2">
    <source>
        <dbReference type="EMBL" id="PSS20650.1"/>
    </source>
</evidence>
<organism evidence="2 3">
    <name type="scientific">Amorphotheca resinae ATCC 22711</name>
    <dbReference type="NCBI Taxonomy" id="857342"/>
    <lineage>
        <taxon>Eukaryota</taxon>
        <taxon>Fungi</taxon>
        <taxon>Dikarya</taxon>
        <taxon>Ascomycota</taxon>
        <taxon>Pezizomycotina</taxon>
        <taxon>Leotiomycetes</taxon>
        <taxon>Helotiales</taxon>
        <taxon>Amorphothecaceae</taxon>
        <taxon>Amorphotheca</taxon>
    </lineage>
</organism>
<dbReference type="EMBL" id="KZ679010">
    <property type="protein sequence ID" value="PSS20650.1"/>
    <property type="molecule type" value="Genomic_DNA"/>
</dbReference>
<feature type="compositionally biased region" description="Basic and acidic residues" evidence="1">
    <location>
        <begin position="14"/>
        <end position="29"/>
    </location>
</feature>
<evidence type="ECO:0000256" key="1">
    <source>
        <dbReference type="SAM" id="MobiDB-lite"/>
    </source>
</evidence>
<feature type="region of interest" description="Disordered" evidence="1">
    <location>
        <begin position="196"/>
        <end position="262"/>
    </location>
</feature>
<reference evidence="2 3" key="1">
    <citation type="journal article" date="2018" name="New Phytol.">
        <title>Comparative genomics and transcriptomics depict ericoid mycorrhizal fungi as versatile saprotrophs and plant mutualists.</title>
        <authorList>
            <person name="Martino E."/>
            <person name="Morin E."/>
            <person name="Grelet G.A."/>
            <person name="Kuo A."/>
            <person name="Kohler A."/>
            <person name="Daghino S."/>
            <person name="Barry K.W."/>
            <person name="Cichocki N."/>
            <person name="Clum A."/>
            <person name="Dockter R.B."/>
            <person name="Hainaut M."/>
            <person name="Kuo R.C."/>
            <person name="LaButti K."/>
            <person name="Lindahl B.D."/>
            <person name="Lindquist E.A."/>
            <person name="Lipzen A."/>
            <person name="Khouja H.R."/>
            <person name="Magnuson J."/>
            <person name="Murat C."/>
            <person name="Ohm R.A."/>
            <person name="Singer S.W."/>
            <person name="Spatafora J.W."/>
            <person name="Wang M."/>
            <person name="Veneault-Fourrey C."/>
            <person name="Henrissat B."/>
            <person name="Grigoriev I.V."/>
            <person name="Martin F.M."/>
            <person name="Perotto S."/>
        </authorList>
    </citation>
    <scope>NUCLEOTIDE SEQUENCE [LARGE SCALE GENOMIC DNA]</scope>
    <source>
        <strain evidence="2 3">ATCC 22711</strain>
    </source>
</reference>
<protein>
    <submittedName>
        <fullName evidence="2">Uncharacterized protein</fullName>
    </submittedName>
</protein>
<dbReference type="AlphaFoldDB" id="A0A2T3B4T6"/>
<feature type="compositionally biased region" description="Basic and acidic residues" evidence="1">
    <location>
        <begin position="247"/>
        <end position="262"/>
    </location>
</feature>
<accession>A0A2T3B4T6</accession>
<dbReference type="RefSeq" id="XP_024721920.1">
    <property type="nucleotide sequence ID" value="XM_024868724.1"/>
</dbReference>
<proteinExistence type="predicted"/>
<gene>
    <name evidence="2" type="ORF">M430DRAFT_58444</name>
</gene>
<dbReference type="InParanoid" id="A0A2T3B4T6"/>
<keyword evidence="3" id="KW-1185">Reference proteome</keyword>
<dbReference type="GeneID" id="36576805"/>
<dbReference type="Proteomes" id="UP000241818">
    <property type="component" value="Unassembled WGS sequence"/>
</dbReference>
<feature type="region of interest" description="Disordered" evidence="1">
    <location>
        <begin position="1"/>
        <end position="30"/>
    </location>
</feature>
<evidence type="ECO:0000313" key="3">
    <source>
        <dbReference type="Proteomes" id="UP000241818"/>
    </source>
</evidence>
<sequence length="262" mass="29463">MHRRSLSGLRIPSHQREEENLGLYGKEDPDPAAVIKQAGKRLYKLRARRTRVQGPYTVCKYTADADEQNREVQNTSLSYQNAKWKLEQRLICHFACAVLAPERLAELSHQEQRPRPERPAIVNSASHGMASPPVPFYNKSASSRVPPIAYPKRPYRQYEVRIRRHADPSSRFRRREKGNRVVSQYWIVGARIPSRTQAGSSAHERSSGLASAKNNNPGGAGWPAGLTGVLGSAGRAAVRTRPLSVDSRYDSSNHFDRTWTTP</sequence>
<name>A0A2T3B4T6_AMORE</name>